<organism evidence="1 2">
    <name type="scientific">Acidiphilium rubrum</name>
    <dbReference type="NCBI Taxonomy" id="526"/>
    <lineage>
        <taxon>Bacteria</taxon>
        <taxon>Pseudomonadati</taxon>
        <taxon>Pseudomonadota</taxon>
        <taxon>Alphaproteobacteria</taxon>
        <taxon>Acetobacterales</taxon>
        <taxon>Acidocellaceae</taxon>
        <taxon>Acidiphilium</taxon>
    </lineage>
</organism>
<dbReference type="EMBL" id="FTNE01000005">
    <property type="protein sequence ID" value="SIQ46157.1"/>
    <property type="molecule type" value="Genomic_DNA"/>
</dbReference>
<accession>A0A8G2CJ78</accession>
<gene>
    <name evidence="1" type="ORF">SAMN05421828_10518</name>
</gene>
<name>A0A8G2CJ78_ACIRU</name>
<evidence type="ECO:0000313" key="2">
    <source>
        <dbReference type="Proteomes" id="UP000186308"/>
    </source>
</evidence>
<dbReference type="Proteomes" id="UP000186308">
    <property type="component" value="Unassembled WGS sequence"/>
</dbReference>
<protein>
    <submittedName>
        <fullName evidence="1">Uncharacterized protein</fullName>
    </submittedName>
</protein>
<keyword evidence="2" id="KW-1185">Reference proteome</keyword>
<dbReference type="RefSeq" id="WP_029313057.1">
    <property type="nucleotide sequence ID" value="NZ_FTNE01000005.1"/>
</dbReference>
<evidence type="ECO:0000313" key="1">
    <source>
        <dbReference type="EMBL" id="SIQ46157.1"/>
    </source>
</evidence>
<comment type="caution">
    <text evidence="1">The sequence shown here is derived from an EMBL/GenBank/DDBJ whole genome shotgun (WGS) entry which is preliminary data.</text>
</comment>
<sequence>MSANISSPVDAIDGLALRDARDTLAEIKRGITVLRFALDALQFHVENMGAQIDPIPPSSLIGENRS</sequence>
<reference evidence="1 2" key="1">
    <citation type="submission" date="2017-01" db="EMBL/GenBank/DDBJ databases">
        <authorList>
            <person name="Varghese N."/>
            <person name="Submissions S."/>
        </authorList>
    </citation>
    <scope>NUCLEOTIDE SEQUENCE [LARGE SCALE GENOMIC DNA]</scope>
    <source>
        <strain evidence="1 2">ATCC 35905</strain>
    </source>
</reference>
<dbReference type="AlphaFoldDB" id="A0A8G2CJ78"/>
<proteinExistence type="predicted"/>